<feature type="domain" description="Tyr recombinase" evidence="3">
    <location>
        <begin position="1"/>
        <end position="142"/>
    </location>
</feature>
<name>A0ABW2X9U9_9ACTN</name>
<dbReference type="InterPro" id="IPR013762">
    <property type="entry name" value="Integrase-like_cat_sf"/>
</dbReference>
<dbReference type="InterPro" id="IPR002104">
    <property type="entry name" value="Integrase_catalytic"/>
</dbReference>
<gene>
    <name evidence="4" type="ORF">ACFQ2K_51565</name>
</gene>
<evidence type="ECO:0000313" key="4">
    <source>
        <dbReference type="EMBL" id="MFD0629788.1"/>
    </source>
</evidence>
<dbReference type="InterPro" id="IPR011010">
    <property type="entry name" value="DNA_brk_join_enz"/>
</dbReference>
<proteinExistence type="predicted"/>
<sequence length="148" mass="16546">MPGDDPQTGRPPARSAGKSRTERIVDLREPRTLDAVSRYAMHERPLEAASPFIFLIGGKGARRLEPLGYDAVVRLFARRMAKLGLRTPETTPHALRHTHATAMWEGGMRELSLQKRLGHASPESTKIYTRVSDEAVLADYTRALESNR</sequence>
<dbReference type="Gene3D" id="1.10.443.10">
    <property type="entry name" value="Intergrase catalytic core"/>
    <property type="match status" value="1"/>
</dbReference>
<evidence type="ECO:0000256" key="1">
    <source>
        <dbReference type="ARBA" id="ARBA00023172"/>
    </source>
</evidence>
<keyword evidence="5" id="KW-1185">Reference proteome</keyword>
<organism evidence="4 5">
    <name type="scientific">Streptomyces sanglieri</name>
    <dbReference type="NCBI Taxonomy" id="193460"/>
    <lineage>
        <taxon>Bacteria</taxon>
        <taxon>Bacillati</taxon>
        <taxon>Actinomycetota</taxon>
        <taxon>Actinomycetes</taxon>
        <taxon>Kitasatosporales</taxon>
        <taxon>Streptomycetaceae</taxon>
        <taxon>Streptomyces</taxon>
    </lineage>
</organism>
<dbReference type="Pfam" id="PF00589">
    <property type="entry name" value="Phage_integrase"/>
    <property type="match status" value="1"/>
</dbReference>
<dbReference type="SUPFAM" id="SSF56349">
    <property type="entry name" value="DNA breaking-rejoining enzymes"/>
    <property type="match status" value="1"/>
</dbReference>
<reference evidence="5" key="1">
    <citation type="journal article" date="2019" name="Int. J. Syst. Evol. Microbiol.">
        <title>The Global Catalogue of Microorganisms (GCM) 10K type strain sequencing project: providing services to taxonomists for standard genome sequencing and annotation.</title>
        <authorList>
            <consortium name="The Broad Institute Genomics Platform"/>
            <consortium name="The Broad Institute Genome Sequencing Center for Infectious Disease"/>
            <person name="Wu L."/>
            <person name="Ma J."/>
        </authorList>
    </citation>
    <scope>NUCLEOTIDE SEQUENCE [LARGE SCALE GENOMIC DNA]</scope>
    <source>
        <strain evidence="5">JCM 12607</strain>
    </source>
</reference>
<dbReference type="PROSITE" id="PS51898">
    <property type="entry name" value="TYR_RECOMBINASE"/>
    <property type="match status" value="1"/>
</dbReference>
<protein>
    <submittedName>
        <fullName evidence="4">Tyrosine-type recombinase/integrase</fullName>
    </submittedName>
</protein>
<accession>A0ABW2X9U9</accession>
<keyword evidence="1" id="KW-0233">DNA recombination</keyword>
<evidence type="ECO:0000259" key="3">
    <source>
        <dbReference type="PROSITE" id="PS51898"/>
    </source>
</evidence>
<evidence type="ECO:0000313" key="5">
    <source>
        <dbReference type="Proteomes" id="UP001596915"/>
    </source>
</evidence>
<dbReference type="EMBL" id="JBHTGL010000008">
    <property type="protein sequence ID" value="MFD0629788.1"/>
    <property type="molecule type" value="Genomic_DNA"/>
</dbReference>
<comment type="caution">
    <text evidence="4">The sequence shown here is derived from an EMBL/GenBank/DDBJ whole genome shotgun (WGS) entry which is preliminary data.</text>
</comment>
<feature type="region of interest" description="Disordered" evidence="2">
    <location>
        <begin position="1"/>
        <end position="25"/>
    </location>
</feature>
<dbReference type="Proteomes" id="UP001596915">
    <property type="component" value="Unassembled WGS sequence"/>
</dbReference>
<evidence type="ECO:0000256" key="2">
    <source>
        <dbReference type="SAM" id="MobiDB-lite"/>
    </source>
</evidence>